<name>A0ABP0YBJ8_9ROSI</name>
<dbReference type="PANTHER" id="PTHR44329">
    <property type="entry name" value="SERINE/THREONINE-PROTEIN KINASE TNNI3K-RELATED"/>
    <property type="match status" value="1"/>
</dbReference>
<keyword evidence="10" id="KW-1185">Reference proteome</keyword>
<dbReference type="PROSITE" id="PS50011">
    <property type="entry name" value="PROTEIN_KINASE_DOM"/>
    <property type="match status" value="1"/>
</dbReference>
<dbReference type="PROSITE" id="PS00107">
    <property type="entry name" value="PROTEIN_KINASE_ATP"/>
    <property type="match status" value="1"/>
</dbReference>
<dbReference type="PRINTS" id="PR00109">
    <property type="entry name" value="TYRKINASE"/>
</dbReference>
<protein>
    <recommendedName>
        <fullName evidence="8">Protein kinase domain-containing protein</fullName>
    </recommendedName>
</protein>
<feature type="domain" description="Protein kinase" evidence="8">
    <location>
        <begin position="700"/>
        <end position="959"/>
    </location>
</feature>
<evidence type="ECO:0000256" key="7">
    <source>
        <dbReference type="SAM" id="MobiDB-lite"/>
    </source>
</evidence>
<dbReference type="Pfam" id="PF07714">
    <property type="entry name" value="PK_Tyr_Ser-Thr"/>
    <property type="match status" value="1"/>
</dbReference>
<dbReference type="InterPro" id="IPR008271">
    <property type="entry name" value="Ser/Thr_kinase_AS"/>
</dbReference>
<dbReference type="InterPro" id="IPR051681">
    <property type="entry name" value="Ser/Thr_Kinases-Pseudokinases"/>
</dbReference>
<feature type="binding site" evidence="6">
    <location>
        <position position="728"/>
    </location>
    <ligand>
        <name>ATP</name>
        <dbReference type="ChEBI" id="CHEBI:30616"/>
    </ligand>
</feature>
<reference evidence="9 10" key="1">
    <citation type="submission" date="2024-03" db="EMBL/GenBank/DDBJ databases">
        <authorList>
            <person name="Gkanogiannis A."/>
            <person name="Becerra Lopez-Lavalle L."/>
        </authorList>
    </citation>
    <scope>NUCLEOTIDE SEQUENCE [LARGE SCALE GENOMIC DNA]</scope>
</reference>
<dbReference type="PROSITE" id="PS00108">
    <property type="entry name" value="PROTEIN_KINASE_ST"/>
    <property type="match status" value="1"/>
</dbReference>
<dbReference type="Gene3D" id="1.10.510.10">
    <property type="entry name" value="Transferase(Phosphotransferase) domain 1"/>
    <property type="match status" value="1"/>
</dbReference>
<feature type="region of interest" description="Disordered" evidence="7">
    <location>
        <begin position="13"/>
        <end position="64"/>
    </location>
</feature>
<dbReference type="InterPro" id="IPR017441">
    <property type="entry name" value="Protein_kinase_ATP_BS"/>
</dbReference>
<evidence type="ECO:0000259" key="8">
    <source>
        <dbReference type="PROSITE" id="PS50011"/>
    </source>
</evidence>
<accession>A0ABP0YBJ8</accession>
<keyword evidence="2" id="KW-0808">Transferase</keyword>
<dbReference type="CDD" id="cd13999">
    <property type="entry name" value="STKc_MAP3K-like"/>
    <property type="match status" value="1"/>
</dbReference>
<dbReference type="SMART" id="SM00220">
    <property type="entry name" value="S_TKc"/>
    <property type="match status" value="1"/>
</dbReference>
<keyword evidence="5 6" id="KW-0067">ATP-binding</keyword>
<organism evidence="9 10">
    <name type="scientific">Citrullus colocynthis</name>
    <name type="common">colocynth</name>
    <dbReference type="NCBI Taxonomy" id="252529"/>
    <lineage>
        <taxon>Eukaryota</taxon>
        <taxon>Viridiplantae</taxon>
        <taxon>Streptophyta</taxon>
        <taxon>Embryophyta</taxon>
        <taxon>Tracheophyta</taxon>
        <taxon>Spermatophyta</taxon>
        <taxon>Magnoliopsida</taxon>
        <taxon>eudicotyledons</taxon>
        <taxon>Gunneridae</taxon>
        <taxon>Pentapetalae</taxon>
        <taxon>rosids</taxon>
        <taxon>fabids</taxon>
        <taxon>Cucurbitales</taxon>
        <taxon>Cucurbitaceae</taxon>
        <taxon>Benincaseae</taxon>
        <taxon>Citrullus</taxon>
    </lineage>
</organism>
<dbReference type="InterPro" id="IPR055164">
    <property type="entry name" value="EDR1/CTR1/ARMC3-like_pept-like"/>
</dbReference>
<evidence type="ECO:0000256" key="3">
    <source>
        <dbReference type="ARBA" id="ARBA00022741"/>
    </source>
</evidence>
<feature type="compositionally biased region" description="Low complexity" evidence="7">
    <location>
        <begin position="44"/>
        <end position="57"/>
    </location>
</feature>
<evidence type="ECO:0000256" key="2">
    <source>
        <dbReference type="ARBA" id="ARBA00022679"/>
    </source>
</evidence>
<evidence type="ECO:0000313" key="9">
    <source>
        <dbReference type="EMBL" id="CAK9317367.1"/>
    </source>
</evidence>
<evidence type="ECO:0000313" key="10">
    <source>
        <dbReference type="Proteomes" id="UP001642487"/>
    </source>
</evidence>
<dbReference type="EMBL" id="OZ021737">
    <property type="protein sequence ID" value="CAK9317367.1"/>
    <property type="molecule type" value="Genomic_DNA"/>
</dbReference>
<proteinExistence type="predicted"/>
<gene>
    <name evidence="9" type="ORF">CITCOLO1_LOCUS9270</name>
</gene>
<evidence type="ECO:0000256" key="4">
    <source>
        <dbReference type="ARBA" id="ARBA00022777"/>
    </source>
</evidence>
<dbReference type="InterPro" id="IPR000719">
    <property type="entry name" value="Prot_kinase_dom"/>
</dbReference>
<evidence type="ECO:0000256" key="5">
    <source>
        <dbReference type="ARBA" id="ARBA00022840"/>
    </source>
</evidence>
<dbReference type="InterPro" id="IPR011009">
    <property type="entry name" value="Kinase-like_dom_sf"/>
</dbReference>
<keyword evidence="3 6" id="KW-0547">Nucleotide-binding</keyword>
<dbReference type="Pfam" id="PF14381">
    <property type="entry name" value="EDR1_CTR1_ARMC3_pept"/>
    <property type="match status" value="1"/>
</dbReference>
<dbReference type="Proteomes" id="UP001642487">
    <property type="component" value="Chromosome 3"/>
</dbReference>
<dbReference type="Gene3D" id="3.30.200.20">
    <property type="entry name" value="Phosphorylase Kinase, domain 1"/>
    <property type="match status" value="1"/>
</dbReference>
<sequence length="970" mass="107210">MSKMKHLLRKLHIGGGINEHQRLSDARPVTRPSSSPSPGPSPNSNPSGSSSSGSSSSLSMASSTTMGRLEAVESVVDPAAPGDVVGGGCVDFNALEEEFQVQLAMAISASDPDSRQDTESAQIDAAKRMSLGCSPTVSGSKALAEFLSLQYWSYNVVNYDEKVMDGFYDLYGITANSSTRGKMPLLVDLKEICVTSDIDYEVILVNRLLDPELQQLERQAYNIFMECRVSEYGFILSGLVQKIADIVVARMGGPVGDAEEMLRRWTRRSYEMRSSLNTIILPLGRLDIGLARHRALLFKVLADRINLPCILVKGSYYTGTDDGAVNMIKIDNGSEYIIDLMGAPGTLIPSEAPSCQFSNYGFDRRPADVIEVPEGTPVLQNEEAESVSISSTQDGVANVCNLISKEASDLDAQSKENVRNFIEEIQTGSPDYDFTKLLESENSVYDSSLGACAQSASAQKKKVKKVSKYVISAAKNPEFAQKLHAVLLESGASPPADLFSDIDSQDNVESKATFQMYPINGKGIDVGLQSHPYSLANHGQSSATSTETEYLNNAVRENKQKVSAEGSSEEQMPDINANKHSIFWPHSMKNEGFVFVDANGETGKLVHVNGTFHREHVDGVSLTSDVDSHKRLGTALVSEERRLLQDTSGGNLQCFDMHENPHENLLEIDNSKLHASDDHSETINPILGEVAEWEIPWEDLHIGERIGIGSYGEVYRADWNGTEVAVKKFLDQDFSGAALVQLKCEVEIMLRLRHPNVVLFMGAVTRPPHFSILTEFLPRGSLYRLLHRPNSQLDERRRLKMALDVAKGMNYLHTSHPTIVHRDLKSPNLLVDKNWVVKVCDFGLSRVKQNTFLSSKSTAGTPEWMAPEVLRNEPANEKCDVYSFGVILWELTTCRIPWKGLNPMQVVGAVGFQNRRLEIPEDVDPAVAQIICDCWQTDSQLRPSFSQLITRLRRLQRLVRKTCSVNQISE</sequence>
<evidence type="ECO:0000256" key="1">
    <source>
        <dbReference type="ARBA" id="ARBA00022527"/>
    </source>
</evidence>
<dbReference type="PANTHER" id="PTHR44329:SF302">
    <property type="entry name" value="SERINE_THREONINE-PROTEIN KINASE SIS8-RELATED"/>
    <property type="match status" value="1"/>
</dbReference>
<evidence type="ECO:0000256" key="6">
    <source>
        <dbReference type="PROSITE-ProRule" id="PRU10141"/>
    </source>
</evidence>
<dbReference type="SUPFAM" id="SSF56112">
    <property type="entry name" value="Protein kinase-like (PK-like)"/>
    <property type="match status" value="1"/>
</dbReference>
<keyword evidence="1" id="KW-0723">Serine/threonine-protein kinase</keyword>
<dbReference type="InterPro" id="IPR001245">
    <property type="entry name" value="Ser-Thr/Tyr_kinase_cat_dom"/>
</dbReference>
<keyword evidence="4" id="KW-0418">Kinase</keyword>